<dbReference type="AlphaFoldDB" id="A0A645J074"/>
<comment type="caution">
    <text evidence="2">The sequence shown here is derived from an EMBL/GenBank/DDBJ whole genome shotgun (WGS) entry which is preliminary data.</text>
</comment>
<proteinExistence type="predicted"/>
<organism evidence="2">
    <name type="scientific">bioreactor metagenome</name>
    <dbReference type="NCBI Taxonomy" id="1076179"/>
    <lineage>
        <taxon>unclassified sequences</taxon>
        <taxon>metagenomes</taxon>
        <taxon>ecological metagenomes</taxon>
    </lineage>
</organism>
<evidence type="ECO:0000259" key="1">
    <source>
        <dbReference type="Pfam" id="PF13751"/>
    </source>
</evidence>
<dbReference type="EMBL" id="VSSQ01128222">
    <property type="protein sequence ID" value="MPN57095.1"/>
    <property type="molecule type" value="Genomic_DNA"/>
</dbReference>
<feature type="domain" description="Transposase DDE" evidence="1">
    <location>
        <begin position="3"/>
        <end position="123"/>
    </location>
</feature>
<dbReference type="Pfam" id="PF13751">
    <property type="entry name" value="DDE_Tnp_1_6"/>
    <property type="match status" value="1"/>
</dbReference>
<reference evidence="2" key="1">
    <citation type="submission" date="2019-08" db="EMBL/GenBank/DDBJ databases">
        <authorList>
            <person name="Kucharzyk K."/>
            <person name="Murdoch R.W."/>
            <person name="Higgins S."/>
            <person name="Loffler F."/>
        </authorList>
    </citation>
    <scope>NUCLEOTIDE SEQUENCE</scope>
</reference>
<name>A0A645J074_9ZZZZ</name>
<accession>A0A645J074</accession>
<gene>
    <name evidence="2" type="ORF">SDC9_204789</name>
</gene>
<evidence type="ECO:0000313" key="2">
    <source>
        <dbReference type="EMBL" id="MPN57095.1"/>
    </source>
</evidence>
<dbReference type="InterPro" id="IPR025668">
    <property type="entry name" value="Tnp_DDE_dom"/>
</dbReference>
<protein>
    <submittedName>
        <fullName evidence="2">IS1182 family transposase ISRmsp2</fullName>
    </submittedName>
</protein>
<sequence>MQCPQGHLAIRCEIRKHKNGSQYYIYWFSVKTCKKCPCYGTCCQTGAKRKSYCLKISGETHQRQYAFEQTEYFKKRLKERYKIEAKNAELKQVHGLTRCKYVGLFGMQIQMYFTAFVANVKRIIRLKELAAAH</sequence>